<proteinExistence type="predicted"/>
<dbReference type="Proteomes" id="UP000039865">
    <property type="component" value="Unassembled WGS sequence"/>
</dbReference>
<sequence>MNSRNKGDYSGSRIKINQNQTFDHPSPYINIQHNTLSDHAHNQSTSSEMLDSSFRNNEQLNQSNSKRVIQSSIQQQQMNPLIKQTPMMPPIHSVNSSETNKSLIFSQPQAPVVISQLRNNNMMNTESTIHRVQESQINQGNNTQDQSDGFELKYKNFLLDSKQVFAIYRVLMNKCKDLTKLCPIFTSHNLNSDRVFKDCITFINLFTQQSQEYQNQALATFNANSDQANPIEKQNVRFDLINATQSNDELLKMLQGHQNLQGSRLRSTTSQKRNKLKVNQASSGISSRNENLAMTGSSNVLYGSSIQANVMNIKIKNHYNTQNPNNMTFNNPNI</sequence>
<accession>A0A078AQU2</accession>
<feature type="region of interest" description="Disordered" evidence="1">
    <location>
        <begin position="266"/>
        <end position="290"/>
    </location>
</feature>
<keyword evidence="3" id="KW-1185">Reference proteome</keyword>
<evidence type="ECO:0000313" key="3">
    <source>
        <dbReference type="Proteomes" id="UP000039865"/>
    </source>
</evidence>
<organism evidence="2 3">
    <name type="scientific">Stylonychia lemnae</name>
    <name type="common">Ciliate</name>
    <dbReference type="NCBI Taxonomy" id="5949"/>
    <lineage>
        <taxon>Eukaryota</taxon>
        <taxon>Sar</taxon>
        <taxon>Alveolata</taxon>
        <taxon>Ciliophora</taxon>
        <taxon>Intramacronucleata</taxon>
        <taxon>Spirotrichea</taxon>
        <taxon>Stichotrichia</taxon>
        <taxon>Sporadotrichida</taxon>
        <taxon>Oxytrichidae</taxon>
        <taxon>Stylonychinae</taxon>
        <taxon>Stylonychia</taxon>
    </lineage>
</organism>
<dbReference type="InParanoid" id="A0A078AQU2"/>
<dbReference type="AlphaFoldDB" id="A0A078AQU2"/>
<gene>
    <name evidence="2" type="primary">Contig11710.g12527</name>
    <name evidence="2" type="ORF">STYLEM_12310</name>
</gene>
<feature type="region of interest" description="Disordered" evidence="1">
    <location>
        <begin position="1"/>
        <end position="23"/>
    </location>
</feature>
<reference evidence="2 3" key="1">
    <citation type="submission" date="2014-06" db="EMBL/GenBank/DDBJ databases">
        <authorList>
            <person name="Swart Estienne"/>
        </authorList>
    </citation>
    <scope>NUCLEOTIDE SEQUENCE [LARGE SCALE GENOMIC DNA]</scope>
    <source>
        <strain evidence="2 3">130c</strain>
    </source>
</reference>
<evidence type="ECO:0000256" key="1">
    <source>
        <dbReference type="SAM" id="MobiDB-lite"/>
    </source>
</evidence>
<name>A0A078AQU2_STYLE</name>
<dbReference type="EMBL" id="CCKQ01011699">
    <property type="protein sequence ID" value="CDW83268.1"/>
    <property type="molecule type" value="Genomic_DNA"/>
</dbReference>
<protein>
    <submittedName>
        <fullName evidence="2">Uncharacterized protein</fullName>
    </submittedName>
</protein>
<evidence type="ECO:0000313" key="2">
    <source>
        <dbReference type="EMBL" id="CDW83268.1"/>
    </source>
</evidence>